<gene>
    <name evidence="1" type="ORF">G3M78_03925</name>
</gene>
<evidence type="ECO:0000313" key="2">
    <source>
        <dbReference type="Proteomes" id="UP000594464"/>
    </source>
</evidence>
<reference evidence="2" key="1">
    <citation type="submission" date="2020-02" db="EMBL/GenBank/DDBJ databases">
        <title>Genomic and physiological characterization of two novel Nitrospinaceae genera.</title>
        <authorList>
            <person name="Mueller A.J."/>
            <person name="Jung M.-Y."/>
            <person name="Strachan C.R."/>
            <person name="Herbold C.W."/>
            <person name="Kirkegaard R.H."/>
            <person name="Daims H."/>
        </authorList>
    </citation>
    <scope>NUCLEOTIDE SEQUENCE [LARGE SCALE GENOMIC DNA]</scope>
</reference>
<proteinExistence type="predicted"/>
<organism evidence="1 2">
    <name type="scientific">Candidatus Nitrohelix vancouverensis</name>
    <dbReference type="NCBI Taxonomy" id="2705534"/>
    <lineage>
        <taxon>Bacteria</taxon>
        <taxon>Pseudomonadati</taxon>
        <taxon>Nitrospinota/Tectimicrobiota group</taxon>
        <taxon>Nitrospinota</taxon>
        <taxon>Nitrospinia</taxon>
        <taxon>Nitrospinales</taxon>
        <taxon>Nitrospinaceae</taxon>
        <taxon>Candidatus Nitrohelix</taxon>
    </lineage>
</organism>
<dbReference type="EMBL" id="CP048620">
    <property type="protein sequence ID" value="QPJ64588.1"/>
    <property type="molecule type" value="Genomic_DNA"/>
</dbReference>
<sequence length="158" mass="17387">MTDYSQLATAVASTLSADAFLGDSANVKTIETHKRGFSIQDNRDSLFFGDVDLPAIAVVPNSEPKESALTTTREQVDSVKAQVVAVSRDRDAQAGLDAHYQIVQHIETILEKQRSSTDHLGLDAFVRQVATEHESFKKGEFYYFVSTTSALIELTVTF</sequence>
<evidence type="ECO:0000313" key="1">
    <source>
        <dbReference type="EMBL" id="QPJ64588.1"/>
    </source>
</evidence>
<dbReference type="AlphaFoldDB" id="A0A7T0C158"/>
<accession>A0A7T0C158</accession>
<protein>
    <submittedName>
        <fullName evidence="1">Uncharacterized protein</fullName>
    </submittedName>
</protein>
<dbReference type="Proteomes" id="UP000594464">
    <property type="component" value="Chromosome"/>
</dbReference>
<dbReference type="KEGG" id="nva:G3M78_03925"/>
<name>A0A7T0C158_9BACT</name>